<dbReference type="CDD" id="cd01284">
    <property type="entry name" value="Riboflavin_deaminase-reductase"/>
    <property type="match status" value="1"/>
</dbReference>
<evidence type="ECO:0000256" key="2">
    <source>
        <dbReference type="ARBA" id="ARBA00004882"/>
    </source>
</evidence>
<dbReference type="InterPro" id="IPR004794">
    <property type="entry name" value="Eubact_RibD"/>
</dbReference>
<keyword evidence="10 12" id="KW-0560">Oxidoreductase</keyword>
<feature type="binding site" evidence="15">
    <location>
        <position position="80"/>
    </location>
    <ligand>
        <name>Zn(2+)</name>
        <dbReference type="ChEBI" id="CHEBI:29105"/>
        <note>catalytic</note>
    </ligand>
</feature>
<dbReference type="SUPFAM" id="SSF53597">
    <property type="entry name" value="Dihydrofolate reductase-like"/>
    <property type="match status" value="1"/>
</dbReference>
<evidence type="ECO:0000256" key="14">
    <source>
        <dbReference type="PIRSR" id="PIRSR006769-2"/>
    </source>
</evidence>
<comment type="catalytic activity">
    <reaction evidence="12">
        <text>2,5-diamino-6-hydroxy-4-(5-phosphoribosylamino)-pyrimidine + H2O + H(+) = 5-amino-6-(5-phospho-D-ribosylamino)uracil + NH4(+)</text>
        <dbReference type="Rhea" id="RHEA:21868"/>
        <dbReference type="ChEBI" id="CHEBI:15377"/>
        <dbReference type="ChEBI" id="CHEBI:15378"/>
        <dbReference type="ChEBI" id="CHEBI:28938"/>
        <dbReference type="ChEBI" id="CHEBI:58453"/>
        <dbReference type="ChEBI" id="CHEBI:58614"/>
        <dbReference type="EC" id="3.5.4.26"/>
    </reaction>
</comment>
<keyword evidence="11" id="KW-0511">Multifunctional enzyme</keyword>
<name>A0A4V6IMP8_METTU</name>
<keyword evidence="7 12" id="KW-0479">Metal-binding</keyword>
<feature type="binding site" evidence="15">
    <location>
        <position position="89"/>
    </location>
    <ligand>
        <name>Zn(2+)</name>
        <dbReference type="ChEBI" id="CHEBI:29105"/>
        <note>catalytic</note>
    </ligand>
</feature>
<dbReference type="InterPro" id="IPR002734">
    <property type="entry name" value="RibDG_C"/>
</dbReference>
<evidence type="ECO:0000256" key="11">
    <source>
        <dbReference type="ARBA" id="ARBA00023268"/>
    </source>
</evidence>
<feature type="binding site" evidence="14">
    <location>
        <position position="202"/>
    </location>
    <ligand>
        <name>NADP(+)</name>
        <dbReference type="ChEBI" id="CHEBI:58349"/>
    </ligand>
</feature>
<dbReference type="EC" id="3.5.4.26" evidence="12"/>
<dbReference type="NCBIfam" id="TIGR00326">
    <property type="entry name" value="eubact_ribD"/>
    <property type="match status" value="1"/>
</dbReference>
<feature type="binding site" evidence="14">
    <location>
        <position position="213"/>
    </location>
    <ligand>
        <name>substrate</name>
    </ligand>
</feature>
<dbReference type="PANTHER" id="PTHR38011">
    <property type="entry name" value="DIHYDROFOLATE REDUCTASE FAMILY PROTEIN (AFU_ORTHOLOGUE AFUA_8G06820)"/>
    <property type="match status" value="1"/>
</dbReference>
<comment type="similarity">
    <text evidence="4 12">In the N-terminal section; belongs to the cytidine and deoxycytidylate deaminase family.</text>
</comment>
<evidence type="ECO:0000256" key="1">
    <source>
        <dbReference type="ARBA" id="ARBA00002151"/>
    </source>
</evidence>
<evidence type="ECO:0000256" key="9">
    <source>
        <dbReference type="ARBA" id="ARBA00022857"/>
    </source>
</evidence>
<dbReference type="InterPro" id="IPR050765">
    <property type="entry name" value="Riboflavin_Biosynth_HTPR"/>
</dbReference>
<dbReference type="InterPro" id="IPR024072">
    <property type="entry name" value="DHFR-like_dom_sf"/>
</dbReference>
<feature type="binding site" evidence="14">
    <location>
        <position position="159"/>
    </location>
    <ligand>
        <name>NADP(+)</name>
        <dbReference type="ChEBI" id="CHEBI:58349"/>
    </ligand>
</feature>
<evidence type="ECO:0000256" key="10">
    <source>
        <dbReference type="ARBA" id="ARBA00023002"/>
    </source>
</evidence>
<evidence type="ECO:0000256" key="6">
    <source>
        <dbReference type="ARBA" id="ARBA00022619"/>
    </source>
</evidence>
<evidence type="ECO:0000259" key="16">
    <source>
        <dbReference type="PROSITE" id="PS51747"/>
    </source>
</evidence>
<dbReference type="InterPro" id="IPR002125">
    <property type="entry name" value="CMP_dCMP_dom"/>
</dbReference>
<evidence type="ECO:0000256" key="7">
    <source>
        <dbReference type="ARBA" id="ARBA00022723"/>
    </source>
</evidence>
<dbReference type="GO" id="GO:0008835">
    <property type="term" value="F:diaminohydroxyphosphoribosylaminopyrimidine deaminase activity"/>
    <property type="evidence" value="ECO:0007669"/>
    <property type="project" value="UniProtKB-EC"/>
</dbReference>
<comment type="pathway">
    <text evidence="2 12">Cofactor biosynthesis; riboflavin biosynthesis; 5-amino-6-(D-ribitylamino)uracil from GTP: step 2/4.</text>
</comment>
<feature type="binding site" evidence="14">
    <location>
        <position position="206"/>
    </location>
    <ligand>
        <name>substrate</name>
    </ligand>
</feature>
<evidence type="ECO:0000256" key="12">
    <source>
        <dbReference type="PIRNR" id="PIRNR006769"/>
    </source>
</evidence>
<evidence type="ECO:0000256" key="8">
    <source>
        <dbReference type="ARBA" id="ARBA00022833"/>
    </source>
</evidence>
<dbReference type="PANTHER" id="PTHR38011:SF7">
    <property type="entry name" value="2,5-DIAMINO-6-RIBOSYLAMINO-4(3H)-PYRIMIDINONE 5'-PHOSPHATE REDUCTASE"/>
    <property type="match status" value="1"/>
</dbReference>
<dbReference type="EMBL" id="LR536450">
    <property type="protein sequence ID" value="VFU08913.1"/>
    <property type="molecule type" value="Genomic_DNA"/>
</dbReference>
<feature type="binding site" evidence="14">
    <location>
        <position position="190"/>
    </location>
    <ligand>
        <name>substrate</name>
    </ligand>
</feature>
<feature type="binding site" evidence="14">
    <location>
        <position position="210"/>
    </location>
    <ligand>
        <name>substrate</name>
    </ligand>
</feature>
<keyword evidence="12 17" id="KW-0378">Hydrolase</keyword>
<comment type="catalytic activity">
    <reaction evidence="12">
        <text>5-amino-6-(5-phospho-D-ribitylamino)uracil + NADP(+) = 5-amino-6-(5-phospho-D-ribosylamino)uracil + NADPH + H(+)</text>
        <dbReference type="Rhea" id="RHEA:17845"/>
        <dbReference type="ChEBI" id="CHEBI:15378"/>
        <dbReference type="ChEBI" id="CHEBI:57783"/>
        <dbReference type="ChEBI" id="CHEBI:58349"/>
        <dbReference type="ChEBI" id="CHEBI:58421"/>
        <dbReference type="ChEBI" id="CHEBI:58453"/>
        <dbReference type="EC" id="1.1.1.193"/>
    </reaction>
</comment>
<dbReference type="Pfam" id="PF01872">
    <property type="entry name" value="RibD_C"/>
    <property type="match status" value="1"/>
</dbReference>
<feature type="active site" description="Proton donor" evidence="13">
    <location>
        <position position="57"/>
    </location>
</feature>
<reference evidence="17 18" key="1">
    <citation type="submission" date="2019-03" db="EMBL/GenBank/DDBJ databases">
        <authorList>
            <person name="Kox A.R. M."/>
        </authorList>
    </citation>
    <scope>NUCLEOTIDE SEQUENCE [LARGE SCALE GENOMIC DNA]</scope>
    <source>
        <strain evidence="17">MTUNDRAET4 annotated genome</strain>
    </source>
</reference>
<feature type="binding site" evidence="14">
    <location>
        <position position="229"/>
    </location>
    <ligand>
        <name>NADP(+)</name>
        <dbReference type="ChEBI" id="CHEBI:58349"/>
    </ligand>
</feature>
<dbReference type="OrthoDB" id="9800865at2"/>
<keyword evidence="8 12" id="KW-0862">Zinc</keyword>
<gene>
    <name evidence="17" type="primary">ribD</name>
    <name evidence="17" type="ORF">MTUNDRAET4_2020</name>
</gene>
<dbReference type="PROSITE" id="PS00903">
    <property type="entry name" value="CYT_DCMP_DEAMINASES_1"/>
    <property type="match status" value="1"/>
</dbReference>
<feature type="domain" description="CMP/dCMP-type deaminase" evidence="16">
    <location>
        <begin position="6"/>
        <end position="117"/>
    </location>
</feature>
<dbReference type="PROSITE" id="PS51747">
    <property type="entry name" value="CYT_DCMP_DEAMINASES_2"/>
    <property type="match status" value="1"/>
</dbReference>
<proteinExistence type="inferred from homology"/>
<dbReference type="EC" id="1.1.1.193" evidence="12"/>
<sequence length="371" mass="38780">MIDVAADDARLMAAAIALARRGLGLCAPNPAVGALIVKDGVILARGWTKPGGRPHAETEALREAGERSRGATLYVTLEPCSHHGATPPCAEAIVRGGIARVVAAVGDPDLRVAGRGYRMLTDAGVEVTRNVCAEAALRANLGHVLRVTKNRPMITLKLALTADGFAAALRGEPRLAITGAPANGYVHILRSLHDGILVGSRTALEDDPLLTVRLPGLEARKPLRIVLDSDLALPPDSRLAETARAHPTLVITGEGASAARASQLRAKSVEIARVRRDEVGRADIGAALELLAGRGMTRLFCEGGPTLANALIARGLADDVIVLRSAAPLARAGRNGLNAESLAALGDPARYKSVEKRLVGDDALTRSERIL</sequence>
<comment type="function">
    <text evidence="1 12">Converts 2,5-diamino-6-(ribosylamino)-4(3h)-pyrimidinone 5'-phosphate into 5-amino-6-(ribosylamino)-2,4(1h,3h)-pyrimidinedione 5'-phosphate.</text>
</comment>
<dbReference type="Gene3D" id="3.40.140.10">
    <property type="entry name" value="Cytidine Deaminase, domain 2"/>
    <property type="match status" value="1"/>
</dbReference>
<dbReference type="Proteomes" id="UP000294360">
    <property type="component" value="Chromosome"/>
</dbReference>
<comment type="pathway">
    <text evidence="3 12">Cofactor biosynthesis; riboflavin biosynthesis; 5-amino-6-(D-ribitylamino)uracil from GTP: step 3/4.</text>
</comment>
<evidence type="ECO:0000313" key="18">
    <source>
        <dbReference type="Proteomes" id="UP000294360"/>
    </source>
</evidence>
<comment type="cofactor">
    <cofactor evidence="12 15">
        <name>Zn(2+)</name>
        <dbReference type="ChEBI" id="CHEBI:29105"/>
    </cofactor>
    <text evidence="12 15">Binds 1 zinc ion.</text>
</comment>
<dbReference type="RefSeq" id="WP_134489044.1">
    <property type="nucleotide sequence ID" value="NZ_CP139089.1"/>
</dbReference>
<dbReference type="InterPro" id="IPR016192">
    <property type="entry name" value="APOBEC/CMP_deaminase_Zn-bd"/>
</dbReference>
<evidence type="ECO:0000256" key="3">
    <source>
        <dbReference type="ARBA" id="ARBA00004910"/>
    </source>
</evidence>
<accession>A0A4V6IMP8</accession>
<feature type="binding site" evidence="14">
    <location>
        <position position="302"/>
    </location>
    <ligand>
        <name>substrate</name>
    </ligand>
</feature>
<comment type="similarity">
    <text evidence="5 12">In the C-terminal section; belongs to the HTP reductase family.</text>
</comment>
<dbReference type="GO" id="GO:0008270">
    <property type="term" value="F:zinc ion binding"/>
    <property type="evidence" value="ECO:0007669"/>
    <property type="project" value="InterPro"/>
</dbReference>
<evidence type="ECO:0000313" key="17">
    <source>
        <dbReference type="EMBL" id="VFU08913.1"/>
    </source>
</evidence>
<dbReference type="UniPathway" id="UPA00275">
    <property type="reaction ID" value="UER00401"/>
</dbReference>
<evidence type="ECO:0000256" key="5">
    <source>
        <dbReference type="ARBA" id="ARBA00007417"/>
    </source>
</evidence>
<dbReference type="Gene3D" id="3.40.430.10">
    <property type="entry name" value="Dihydrofolate Reductase, subunit A"/>
    <property type="match status" value="1"/>
</dbReference>
<dbReference type="PIRSF" id="PIRSF006769">
    <property type="entry name" value="RibD"/>
    <property type="match status" value="1"/>
</dbReference>
<evidence type="ECO:0000256" key="15">
    <source>
        <dbReference type="PIRSR" id="PIRSR006769-3"/>
    </source>
</evidence>
<dbReference type="GO" id="GO:0008703">
    <property type="term" value="F:5-amino-6-(5-phosphoribosylamino)uracil reductase activity"/>
    <property type="evidence" value="ECO:0007669"/>
    <property type="project" value="UniProtKB-EC"/>
</dbReference>
<protein>
    <recommendedName>
        <fullName evidence="12">Riboflavin biosynthesis protein RibD</fullName>
    </recommendedName>
    <domain>
        <recommendedName>
            <fullName evidence="12">Diaminohydroxyphosphoribosylaminopyrimidine deaminase</fullName>
            <shortName evidence="12">DRAP deaminase</shortName>
            <ecNumber evidence="12">3.5.4.26</ecNumber>
        </recommendedName>
        <alternativeName>
            <fullName evidence="12">Riboflavin-specific deaminase</fullName>
        </alternativeName>
    </domain>
    <domain>
        <recommendedName>
            <fullName evidence="12">5-amino-6-(5-phosphoribosylamino)uracil reductase</fullName>
            <ecNumber evidence="12">1.1.1.193</ecNumber>
        </recommendedName>
        <alternativeName>
            <fullName evidence="12">HTP reductase</fullName>
        </alternativeName>
    </domain>
</protein>
<keyword evidence="9 12" id="KW-0521">NADP</keyword>
<dbReference type="KEGG" id="mtun:MTUNDRAET4_2020"/>
<keyword evidence="6 12" id="KW-0686">Riboflavin biosynthesis</keyword>
<dbReference type="SUPFAM" id="SSF53927">
    <property type="entry name" value="Cytidine deaminase-like"/>
    <property type="match status" value="1"/>
</dbReference>
<organism evidence="17 18">
    <name type="scientific">Methylocella tundrae</name>
    <dbReference type="NCBI Taxonomy" id="227605"/>
    <lineage>
        <taxon>Bacteria</taxon>
        <taxon>Pseudomonadati</taxon>
        <taxon>Pseudomonadota</taxon>
        <taxon>Alphaproteobacteria</taxon>
        <taxon>Hyphomicrobiales</taxon>
        <taxon>Beijerinckiaceae</taxon>
        <taxon>Methylocella</taxon>
    </lineage>
</organism>
<dbReference type="Pfam" id="PF00383">
    <property type="entry name" value="dCMP_cyt_deam_1"/>
    <property type="match status" value="1"/>
</dbReference>
<dbReference type="AlphaFoldDB" id="A0A4V6IMP8"/>
<evidence type="ECO:0000256" key="4">
    <source>
        <dbReference type="ARBA" id="ARBA00005259"/>
    </source>
</evidence>
<dbReference type="GO" id="GO:0009231">
    <property type="term" value="P:riboflavin biosynthetic process"/>
    <property type="evidence" value="ECO:0007669"/>
    <property type="project" value="UniProtKB-UniPathway"/>
</dbReference>
<evidence type="ECO:0000256" key="13">
    <source>
        <dbReference type="PIRSR" id="PIRSR006769-1"/>
    </source>
</evidence>
<dbReference type="InterPro" id="IPR016193">
    <property type="entry name" value="Cytidine_deaminase-like"/>
</dbReference>
<feature type="binding site" evidence="15">
    <location>
        <position position="55"/>
    </location>
    <ligand>
        <name>Zn(2+)</name>
        <dbReference type="ChEBI" id="CHEBI:29105"/>
        <note>catalytic</note>
    </ligand>
</feature>
<feature type="binding site" evidence="14">
    <location>
        <begin position="304"/>
        <end position="310"/>
    </location>
    <ligand>
        <name>NADP(+)</name>
        <dbReference type="ChEBI" id="CHEBI:58349"/>
    </ligand>
</feature>